<dbReference type="InterPro" id="IPR015791">
    <property type="entry name" value="Antimic/Inh_G_crystallin-like"/>
</dbReference>
<dbReference type="Pfam" id="PF09076">
    <property type="entry name" value="Crystall_2"/>
    <property type="match status" value="1"/>
</dbReference>
<protein>
    <submittedName>
        <fullName evidence="3">Beta/gamma crystallin</fullName>
    </submittedName>
</protein>
<organism evidence="3 4">
    <name type="scientific">Actinoplanes teichomyceticus</name>
    <dbReference type="NCBI Taxonomy" id="1867"/>
    <lineage>
        <taxon>Bacteria</taxon>
        <taxon>Bacillati</taxon>
        <taxon>Actinomycetota</taxon>
        <taxon>Actinomycetes</taxon>
        <taxon>Micromonosporales</taxon>
        <taxon>Micromonosporaceae</taxon>
        <taxon>Actinoplanes</taxon>
    </lineage>
</organism>
<feature type="signal peptide" evidence="1">
    <location>
        <begin position="1"/>
        <end position="26"/>
    </location>
</feature>
<evidence type="ECO:0000256" key="1">
    <source>
        <dbReference type="SAM" id="SignalP"/>
    </source>
</evidence>
<dbReference type="Proteomes" id="UP000320239">
    <property type="component" value="Unassembled WGS sequence"/>
</dbReference>
<feature type="domain" description="Streptomyces killer toxin-like beta/gamma crystallin" evidence="2">
    <location>
        <begin position="45"/>
        <end position="87"/>
    </location>
</feature>
<keyword evidence="4" id="KW-1185">Reference proteome</keyword>
<dbReference type="AlphaFoldDB" id="A0A561WR71"/>
<evidence type="ECO:0000259" key="2">
    <source>
        <dbReference type="Pfam" id="PF09076"/>
    </source>
</evidence>
<proteinExistence type="predicted"/>
<dbReference type="Gene3D" id="2.60.20.30">
    <property type="match status" value="1"/>
</dbReference>
<dbReference type="InterPro" id="IPR015161">
    <property type="entry name" value="Sklp_toxin_b/g_crystallin"/>
</dbReference>
<name>A0A561WR71_ACTTI</name>
<reference evidence="3 4" key="1">
    <citation type="submission" date="2019-06" db="EMBL/GenBank/DDBJ databases">
        <title>Sequencing the genomes of 1000 actinobacteria strains.</title>
        <authorList>
            <person name="Klenk H.-P."/>
        </authorList>
    </citation>
    <scope>NUCLEOTIDE SEQUENCE [LARGE SCALE GENOMIC DNA]</scope>
    <source>
        <strain evidence="3 4">DSM 43866</strain>
    </source>
</reference>
<accession>A0A561WR71</accession>
<dbReference type="OrthoDB" id="4244810at2"/>
<dbReference type="EMBL" id="VIWY01000001">
    <property type="protein sequence ID" value="TWG26339.1"/>
    <property type="molecule type" value="Genomic_DNA"/>
</dbReference>
<keyword evidence="1" id="KW-0732">Signal</keyword>
<sequence length="110" mass="11682">MLPGLKRIVLAAAVGGVATMAVPATAALAINRATPCPRSDFVQVTTSLNYHHCFANAGVMSVTINDAKVFRSGNNTVKFSFSDGNALTLTPNVQWPPFSPTKTVTRITIY</sequence>
<dbReference type="SUPFAM" id="SSF49695">
    <property type="entry name" value="gamma-Crystallin-like"/>
    <property type="match status" value="1"/>
</dbReference>
<dbReference type="InterPro" id="IPR011024">
    <property type="entry name" value="G_crystallin-like"/>
</dbReference>
<evidence type="ECO:0000313" key="4">
    <source>
        <dbReference type="Proteomes" id="UP000320239"/>
    </source>
</evidence>
<evidence type="ECO:0000313" key="3">
    <source>
        <dbReference type="EMBL" id="TWG26339.1"/>
    </source>
</evidence>
<feature type="chain" id="PRO_5039290294" evidence="1">
    <location>
        <begin position="27"/>
        <end position="110"/>
    </location>
</feature>
<comment type="caution">
    <text evidence="3">The sequence shown here is derived from an EMBL/GenBank/DDBJ whole genome shotgun (WGS) entry which is preliminary data.</text>
</comment>
<gene>
    <name evidence="3" type="ORF">FHX34_1011323</name>
</gene>